<evidence type="ECO:0000256" key="4">
    <source>
        <dbReference type="ARBA" id="ARBA00022833"/>
    </source>
</evidence>
<dbReference type="EMBL" id="CP110226">
    <property type="protein sequence ID" value="UZD24284.1"/>
    <property type="molecule type" value="Genomic_DNA"/>
</dbReference>
<keyword evidence="4" id="KW-0862">Zinc</keyword>
<dbReference type="InterPro" id="IPR001279">
    <property type="entry name" value="Metallo-B-lactamas"/>
</dbReference>
<dbReference type="SUPFAM" id="SSF56281">
    <property type="entry name" value="Metallo-hydrolase/oxidoreductase"/>
    <property type="match status" value="1"/>
</dbReference>
<keyword evidence="2" id="KW-0479">Metal-binding</keyword>
<dbReference type="Pfam" id="PF00753">
    <property type="entry name" value="Lactamase_B"/>
    <property type="match status" value="1"/>
</dbReference>
<reference evidence="6" key="1">
    <citation type="submission" date="2022-10" db="EMBL/GenBank/DDBJ databases">
        <title>Algoriphagus sp. a novel bacteria isolate from halophytes salicornia europaea.</title>
        <authorList>
            <person name="Peng Y."/>
            <person name="Jiang L."/>
            <person name="Lee J."/>
        </authorList>
    </citation>
    <scope>NUCLEOTIDE SEQUENCE</scope>
    <source>
        <strain evidence="6">TR-M5</strain>
    </source>
</reference>
<gene>
    <name evidence="6" type="ORF">OM944_07225</name>
</gene>
<evidence type="ECO:0000259" key="5">
    <source>
        <dbReference type="SMART" id="SM00849"/>
    </source>
</evidence>
<name>A0ABY6MMQ9_9BACT</name>
<sequence>MLHIKSFTFNPFQENTYLLNDENGEAALFDPGCFEPHEKKELLDYVTEQNLRVTQLFNTHCHIDHVLGNAWAVRTFGVGLQIHPEELPVLKSVDVYAPNYGFVGYESSEPDSFLEEGKSIFIGNEELKTIFVPGHAPGHVVFYHEPTGQCIAGDTLFRGSIGRTDLPGGNHELLLEKIQSELFSLPDQTVIFPGHGPETTIAFEKANNPFVGKNAKL</sequence>
<evidence type="ECO:0000313" key="7">
    <source>
        <dbReference type="Proteomes" id="UP001163156"/>
    </source>
</evidence>
<evidence type="ECO:0000256" key="2">
    <source>
        <dbReference type="ARBA" id="ARBA00022723"/>
    </source>
</evidence>
<protein>
    <submittedName>
        <fullName evidence="6">MBL fold metallo-hydrolase</fullName>
    </submittedName>
</protein>
<dbReference type="SMART" id="SM00849">
    <property type="entry name" value="Lactamase_B"/>
    <property type="match status" value="1"/>
</dbReference>
<dbReference type="InterPro" id="IPR036866">
    <property type="entry name" value="RibonucZ/Hydroxyglut_hydro"/>
</dbReference>
<evidence type="ECO:0000256" key="3">
    <source>
        <dbReference type="ARBA" id="ARBA00022801"/>
    </source>
</evidence>
<dbReference type="Gene3D" id="3.60.15.10">
    <property type="entry name" value="Ribonuclease Z/Hydroxyacylglutathione hydrolase-like"/>
    <property type="match status" value="1"/>
</dbReference>
<keyword evidence="7" id="KW-1185">Reference proteome</keyword>
<evidence type="ECO:0000256" key="1">
    <source>
        <dbReference type="ARBA" id="ARBA00001947"/>
    </source>
</evidence>
<feature type="domain" description="Metallo-beta-lactamase" evidence="5">
    <location>
        <begin position="13"/>
        <end position="195"/>
    </location>
</feature>
<dbReference type="Proteomes" id="UP001163156">
    <property type="component" value="Chromosome"/>
</dbReference>
<dbReference type="PANTHER" id="PTHR46233">
    <property type="entry name" value="HYDROXYACYLGLUTATHIONE HYDROLASE GLOC"/>
    <property type="match status" value="1"/>
</dbReference>
<comment type="cofactor">
    <cofactor evidence="1">
        <name>Zn(2+)</name>
        <dbReference type="ChEBI" id="CHEBI:29105"/>
    </cofactor>
</comment>
<dbReference type="RefSeq" id="WP_264811000.1">
    <property type="nucleotide sequence ID" value="NZ_CP110226.1"/>
</dbReference>
<proteinExistence type="predicted"/>
<organism evidence="6 7">
    <name type="scientific">Algoriphagus halophytocola</name>
    <dbReference type="NCBI Taxonomy" id="2991499"/>
    <lineage>
        <taxon>Bacteria</taxon>
        <taxon>Pseudomonadati</taxon>
        <taxon>Bacteroidota</taxon>
        <taxon>Cytophagia</taxon>
        <taxon>Cytophagales</taxon>
        <taxon>Cyclobacteriaceae</taxon>
        <taxon>Algoriphagus</taxon>
    </lineage>
</organism>
<evidence type="ECO:0000313" key="6">
    <source>
        <dbReference type="EMBL" id="UZD24284.1"/>
    </source>
</evidence>
<keyword evidence="3" id="KW-0378">Hydrolase</keyword>
<accession>A0ABY6MMQ9</accession>
<dbReference type="PANTHER" id="PTHR46233:SF3">
    <property type="entry name" value="HYDROXYACYLGLUTATHIONE HYDROLASE GLOC"/>
    <property type="match status" value="1"/>
</dbReference>
<dbReference type="InterPro" id="IPR051453">
    <property type="entry name" value="MBL_Glyoxalase_II"/>
</dbReference>